<dbReference type="EMBL" id="JAFKCZ010000014">
    <property type="protein sequence ID" value="MBN7798375.1"/>
    <property type="molecule type" value="Genomic_DNA"/>
</dbReference>
<accession>A0A939INA9</accession>
<reference evidence="1" key="1">
    <citation type="submission" date="2021-02" db="EMBL/GenBank/DDBJ databases">
        <title>PHA producing bacteria isolated from coastal sediment in Guangdong, Shenzhen.</title>
        <authorList>
            <person name="Zheng W."/>
            <person name="Yu S."/>
            <person name="Huang Y."/>
        </authorList>
    </citation>
    <scope>NUCLEOTIDE SEQUENCE</scope>
    <source>
        <strain evidence="1">TN14-10</strain>
    </source>
</reference>
<sequence length="149" mass="16537">MTYIIIAFVVALALAPLTHFVPSKQQRRQARMREAAAVRGLFVEFRQLPGNTGATQRVPRSGTIYYGLRLRPSRGKTRRRGAWLWQDGEWRALGERAPAPAALQHLPPGILAAGVDEASCGVYWQESGDEGSVEQIQRALADWAQLLQS</sequence>
<dbReference type="AlphaFoldDB" id="A0A939INA9"/>
<proteinExistence type="predicted"/>
<protein>
    <submittedName>
        <fullName evidence="1">Uncharacterized protein</fullName>
    </submittedName>
</protein>
<evidence type="ECO:0000313" key="1">
    <source>
        <dbReference type="EMBL" id="MBN7798375.1"/>
    </source>
</evidence>
<comment type="caution">
    <text evidence="1">The sequence shown here is derived from an EMBL/GenBank/DDBJ whole genome shotgun (WGS) entry which is preliminary data.</text>
</comment>
<dbReference type="RefSeq" id="WP_206561822.1">
    <property type="nucleotide sequence ID" value="NZ_JAFKCZ010000014.1"/>
</dbReference>
<keyword evidence="2" id="KW-1185">Reference proteome</keyword>
<gene>
    <name evidence="1" type="ORF">JYP50_17360</name>
</gene>
<organism evidence="1 2">
    <name type="scientific">Parahaliea mediterranea</name>
    <dbReference type="NCBI Taxonomy" id="651086"/>
    <lineage>
        <taxon>Bacteria</taxon>
        <taxon>Pseudomonadati</taxon>
        <taxon>Pseudomonadota</taxon>
        <taxon>Gammaproteobacteria</taxon>
        <taxon>Cellvibrionales</taxon>
        <taxon>Halieaceae</taxon>
        <taxon>Parahaliea</taxon>
    </lineage>
</organism>
<dbReference type="Proteomes" id="UP000664303">
    <property type="component" value="Unassembled WGS sequence"/>
</dbReference>
<name>A0A939INA9_9GAMM</name>
<evidence type="ECO:0000313" key="2">
    <source>
        <dbReference type="Proteomes" id="UP000664303"/>
    </source>
</evidence>